<comment type="caution">
    <text evidence="3">The sequence shown here is derived from an EMBL/GenBank/DDBJ whole genome shotgun (WGS) entry which is preliminary data.</text>
</comment>
<keyword evidence="1" id="KW-0539">Nucleus</keyword>
<dbReference type="PROSITE" id="PS50118">
    <property type="entry name" value="HMG_BOX_2"/>
    <property type="match status" value="1"/>
</dbReference>
<dbReference type="InterPro" id="IPR009071">
    <property type="entry name" value="HMG_box_dom"/>
</dbReference>
<evidence type="ECO:0000256" key="1">
    <source>
        <dbReference type="PROSITE-ProRule" id="PRU00267"/>
    </source>
</evidence>
<dbReference type="GO" id="GO:0003677">
    <property type="term" value="F:DNA binding"/>
    <property type="evidence" value="ECO:0007669"/>
    <property type="project" value="UniProtKB-UniRule"/>
</dbReference>
<evidence type="ECO:0000259" key="2">
    <source>
        <dbReference type="PROSITE" id="PS50118"/>
    </source>
</evidence>
<sequence>MPRQIKKRSKTIESRKVDPLVNDIIQAPPEIKLPWPPAVTAEDFVRNRPKTKIDIKSPNSFFVYRAAFVKQLLIEQHKFKMTQVSKWASSSWKNESKEVKETYKVMAQKIDKEFQEKRKAIKGYRIVCENYGQKSIEEDPQEQNDNPIPDLITWQPPNYPEYFPYIINMTPVASPGSTSSDTYESDNTINNSPISPRSTDFSFYENHFNFNNNTDRVYLPTSTSFTGNFCASIFTDVVDHDNSDDSQTNIEESEYYNPAVCIVSETPGCFIEDHYNDYLSWN</sequence>
<dbReference type="EMBL" id="CAJVPP010001231">
    <property type="protein sequence ID" value="CAG8542739.1"/>
    <property type="molecule type" value="Genomic_DNA"/>
</dbReference>
<protein>
    <submittedName>
        <fullName evidence="3">14029_t:CDS:1</fullName>
    </submittedName>
</protein>
<reference evidence="3" key="1">
    <citation type="submission" date="2021-06" db="EMBL/GenBank/DDBJ databases">
        <authorList>
            <person name="Kallberg Y."/>
            <person name="Tangrot J."/>
            <person name="Rosling A."/>
        </authorList>
    </citation>
    <scope>NUCLEOTIDE SEQUENCE</scope>
    <source>
        <strain evidence="3">87-6 pot B 2015</strain>
    </source>
</reference>
<proteinExistence type="predicted"/>
<evidence type="ECO:0000313" key="3">
    <source>
        <dbReference type="EMBL" id="CAG8542739.1"/>
    </source>
</evidence>
<evidence type="ECO:0000313" key="4">
    <source>
        <dbReference type="Proteomes" id="UP000789375"/>
    </source>
</evidence>
<dbReference type="Proteomes" id="UP000789375">
    <property type="component" value="Unassembled WGS sequence"/>
</dbReference>
<dbReference type="SMART" id="SM00398">
    <property type="entry name" value="HMG"/>
    <property type="match status" value="1"/>
</dbReference>
<dbReference type="InterPro" id="IPR036910">
    <property type="entry name" value="HMG_box_dom_sf"/>
</dbReference>
<dbReference type="Pfam" id="PF00505">
    <property type="entry name" value="HMG_box"/>
    <property type="match status" value="1"/>
</dbReference>
<keyword evidence="4" id="KW-1185">Reference proteome</keyword>
<accession>A0A9N9AU84</accession>
<dbReference type="Gene3D" id="1.10.30.10">
    <property type="entry name" value="High mobility group box domain"/>
    <property type="match status" value="1"/>
</dbReference>
<name>A0A9N9AU84_FUNMO</name>
<dbReference type="SUPFAM" id="SSF47095">
    <property type="entry name" value="HMG-box"/>
    <property type="match status" value="1"/>
</dbReference>
<dbReference type="GO" id="GO:0005634">
    <property type="term" value="C:nucleus"/>
    <property type="evidence" value="ECO:0007669"/>
    <property type="project" value="UniProtKB-UniRule"/>
</dbReference>
<feature type="DNA-binding region" description="HMG box" evidence="1">
    <location>
        <begin position="54"/>
        <end position="122"/>
    </location>
</feature>
<organism evidence="3 4">
    <name type="scientific">Funneliformis mosseae</name>
    <name type="common">Endomycorrhizal fungus</name>
    <name type="synonym">Glomus mosseae</name>
    <dbReference type="NCBI Taxonomy" id="27381"/>
    <lineage>
        <taxon>Eukaryota</taxon>
        <taxon>Fungi</taxon>
        <taxon>Fungi incertae sedis</taxon>
        <taxon>Mucoromycota</taxon>
        <taxon>Glomeromycotina</taxon>
        <taxon>Glomeromycetes</taxon>
        <taxon>Glomerales</taxon>
        <taxon>Glomeraceae</taxon>
        <taxon>Funneliformis</taxon>
    </lineage>
</organism>
<keyword evidence="1" id="KW-0238">DNA-binding</keyword>
<feature type="domain" description="HMG box" evidence="2">
    <location>
        <begin position="54"/>
        <end position="122"/>
    </location>
</feature>
<dbReference type="AlphaFoldDB" id="A0A9N9AU84"/>
<gene>
    <name evidence="3" type="ORF">FMOSSE_LOCUS6061</name>
</gene>